<dbReference type="InterPro" id="IPR010930">
    <property type="entry name" value="Flg_bb/hook_C_dom"/>
</dbReference>
<evidence type="ECO:0000256" key="1">
    <source>
        <dbReference type="ARBA" id="ARBA00004117"/>
    </source>
</evidence>
<dbReference type="GO" id="GO:0009424">
    <property type="term" value="C:bacterial-type flagellum hook"/>
    <property type="evidence" value="ECO:0007669"/>
    <property type="project" value="TreeGrafter"/>
</dbReference>
<accession>A0A174B7C9</accession>
<dbReference type="GO" id="GO:0071978">
    <property type="term" value="P:bacterial-type flagellum-dependent swarming motility"/>
    <property type="evidence" value="ECO:0007669"/>
    <property type="project" value="TreeGrafter"/>
</dbReference>
<dbReference type="Pfam" id="PF00460">
    <property type="entry name" value="Flg_bb_rod"/>
    <property type="match status" value="1"/>
</dbReference>
<dbReference type="Pfam" id="PF06429">
    <property type="entry name" value="Flg_bbr_C"/>
    <property type="match status" value="1"/>
</dbReference>
<comment type="function">
    <text evidence="4">A flexible structure which links the flagellar filament to the drive apparatus in the basal body.</text>
</comment>
<gene>
    <name evidence="7" type="primary">flgE</name>
    <name evidence="7" type="ORF">ERS852480_00234</name>
</gene>
<evidence type="ECO:0000259" key="5">
    <source>
        <dbReference type="Pfam" id="PF00460"/>
    </source>
</evidence>
<protein>
    <recommendedName>
        <fullName evidence="4">Flagellar hook protein FlgE</fullName>
    </recommendedName>
</protein>
<evidence type="ECO:0000256" key="4">
    <source>
        <dbReference type="RuleBase" id="RU362116"/>
    </source>
</evidence>
<dbReference type="PANTHER" id="PTHR30435:SF1">
    <property type="entry name" value="FLAGELLAR HOOK PROTEIN FLGE"/>
    <property type="match status" value="1"/>
</dbReference>
<reference evidence="7 8" key="1">
    <citation type="submission" date="2015-09" db="EMBL/GenBank/DDBJ databases">
        <authorList>
            <consortium name="Pathogen Informatics"/>
        </authorList>
    </citation>
    <scope>NUCLEOTIDE SEQUENCE [LARGE SCALE GENOMIC DNA]</scope>
    <source>
        <strain evidence="7 8">2789STDY5834865</strain>
    </source>
</reference>
<feature type="domain" description="Flagellar basal-body/hook protein C-terminal" evidence="6">
    <location>
        <begin position="267"/>
        <end position="311"/>
    </location>
</feature>
<dbReference type="AlphaFoldDB" id="A0A174B7C9"/>
<evidence type="ECO:0000313" key="7">
    <source>
        <dbReference type="EMBL" id="CUN96951.1"/>
    </source>
</evidence>
<name>A0A174B7C9_9FIRM</name>
<keyword evidence="7" id="KW-0969">Cilium</keyword>
<keyword evidence="7" id="KW-0966">Cell projection</keyword>
<dbReference type="GO" id="GO:0009425">
    <property type="term" value="C:bacterial-type flagellum basal body"/>
    <property type="evidence" value="ECO:0007669"/>
    <property type="project" value="UniProtKB-SubCell"/>
</dbReference>
<dbReference type="InterPro" id="IPR037925">
    <property type="entry name" value="FlgE/F/G-like"/>
</dbReference>
<dbReference type="Proteomes" id="UP000095512">
    <property type="component" value="Unassembled WGS sequence"/>
</dbReference>
<evidence type="ECO:0000256" key="3">
    <source>
        <dbReference type="ARBA" id="ARBA00023143"/>
    </source>
</evidence>
<dbReference type="NCBIfam" id="TIGR03506">
    <property type="entry name" value="FlgEFG_subfam"/>
    <property type="match status" value="1"/>
</dbReference>
<sequence>MLRAMDSAVSGLRAHQNKLDVIGHNIANVNTFGFKAQSYSFKEAMYQTATQSTGGVQDGNTTAAGTNGAQYGYGSMMGSISTDMLSSTPTYVGGLNACINGQGFFATQAISTKEIDVDGDAADVTDALKEAEFAYTRVGQFQLDSQGYLTDGTNFIYGFRPDGNKGFETESLVALRVPSDLNNGFDDDALQAASVKINELGEVTATVTNPDNGESVQVSLGKIAIVTFQNQEGLMKSGGTYYSASIGDNTGLCSATIPGGSTSKLMTGYLEASNVDLAKEFSEMITTQRGFQANTKMITVSDEILSDLISMKR</sequence>
<dbReference type="GO" id="GO:0005829">
    <property type="term" value="C:cytosol"/>
    <property type="evidence" value="ECO:0007669"/>
    <property type="project" value="TreeGrafter"/>
</dbReference>
<evidence type="ECO:0000313" key="8">
    <source>
        <dbReference type="Proteomes" id="UP000095512"/>
    </source>
</evidence>
<comment type="similarity">
    <text evidence="2 4">Belongs to the flagella basal body rod proteins family.</text>
</comment>
<dbReference type="RefSeq" id="WP_057571087.1">
    <property type="nucleotide sequence ID" value="NZ_CATYWZ010000007.1"/>
</dbReference>
<feature type="domain" description="Flagellar basal body rod protein N-terminal" evidence="5">
    <location>
        <begin position="5"/>
        <end position="35"/>
    </location>
</feature>
<comment type="subcellular location">
    <subcellularLocation>
        <location evidence="1 4">Bacterial flagellum basal body</location>
    </subcellularLocation>
</comment>
<evidence type="ECO:0000256" key="2">
    <source>
        <dbReference type="ARBA" id="ARBA00009677"/>
    </source>
</evidence>
<dbReference type="PANTHER" id="PTHR30435">
    <property type="entry name" value="FLAGELLAR PROTEIN"/>
    <property type="match status" value="1"/>
</dbReference>
<proteinExistence type="inferred from homology"/>
<dbReference type="SUPFAM" id="SSF117143">
    <property type="entry name" value="Flagellar hook protein flgE"/>
    <property type="match status" value="1"/>
</dbReference>
<dbReference type="EMBL" id="CZAB01000001">
    <property type="protein sequence ID" value="CUN96951.1"/>
    <property type="molecule type" value="Genomic_DNA"/>
</dbReference>
<keyword evidence="7" id="KW-0282">Flagellum</keyword>
<dbReference type="InterPro" id="IPR020013">
    <property type="entry name" value="Flagellar_FlgE/F/G"/>
</dbReference>
<organism evidence="7 8">
    <name type="scientific">Enterocloster clostridioformis</name>
    <dbReference type="NCBI Taxonomy" id="1531"/>
    <lineage>
        <taxon>Bacteria</taxon>
        <taxon>Bacillati</taxon>
        <taxon>Bacillota</taxon>
        <taxon>Clostridia</taxon>
        <taxon>Lachnospirales</taxon>
        <taxon>Lachnospiraceae</taxon>
        <taxon>Enterocloster</taxon>
    </lineage>
</organism>
<dbReference type="InterPro" id="IPR001444">
    <property type="entry name" value="Flag_bb_rod_N"/>
</dbReference>
<evidence type="ECO:0000259" key="6">
    <source>
        <dbReference type="Pfam" id="PF06429"/>
    </source>
</evidence>
<keyword evidence="3 4" id="KW-0975">Bacterial flagellum</keyword>